<dbReference type="AlphaFoldDB" id="A0AB73IR27"/>
<proteinExistence type="predicted"/>
<dbReference type="EMBL" id="JAURTK010000023">
    <property type="protein sequence ID" value="MDP9651569.1"/>
    <property type="molecule type" value="Genomic_DNA"/>
</dbReference>
<protein>
    <recommendedName>
        <fullName evidence="3">Secreted protein</fullName>
    </recommendedName>
</protein>
<name>A0AB73IR27_9BURK</name>
<accession>A0AB73IR27</accession>
<organism evidence="1 2">
    <name type="scientific">Paraburkholderia caledonica</name>
    <dbReference type="NCBI Taxonomy" id="134536"/>
    <lineage>
        <taxon>Bacteria</taxon>
        <taxon>Pseudomonadati</taxon>
        <taxon>Pseudomonadota</taxon>
        <taxon>Betaproteobacteria</taxon>
        <taxon>Burkholderiales</taxon>
        <taxon>Burkholderiaceae</taxon>
        <taxon>Paraburkholderia</taxon>
    </lineage>
</organism>
<evidence type="ECO:0008006" key="3">
    <source>
        <dbReference type="Google" id="ProtNLM"/>
    </source>
</evidence>
<gene>
    <name evidence="1" type="ORF">J2793_007044</name>
</gene>
<dbReference type="Proteomes" id="UP001229486">
    <property type="component" value="Unassembled WGS sequence"/>
</dbReference>
<evidence type="ECO:0000313" key="2">
    <source>
        <dbReference type="Proteomes" id="UP001229486"/>
    </source>
</evidence>
<dbReference type="RefSeq" id="WP_392396147.1">
    <property type="nucleotide sequence ID" value="NZ_JAURTK010000023.1"/>
</dbReference>
<sequence length="285" mass="30640">MRDSTKSAGMVALVVLVGVGASLTTVLAMRDTPLQSLHSSTLVPNRISTKLGRDSANVFHAVSHVTEAPPLDRTMGASAAYDQALRYIVCQTRAAEPPPNASTPDETYQVDPTGKFAARLAQESVESDMRCRHVGPAEYRQIEPLLEVAAAEGNLDARSTLLRRRANALIGDTQRSESGALTRDSIHVDLHEAHAIVTGLEQLALSGHHDSIVALEQLLASSAMPSIDPVEAAAWRLVSLQVPGAPFPEEAKLQGRLEVLDEMDDATRETVLARARALFAQCCEH</sequence>
<reference evidence="1" key="1">
    <citation type="submission" date="2023-07" db="EMBL/GenBank/DDBJ databases">
        <title>Sorghum-associated microbial communities from plants grown in Nebraska, USA.</title>
        <authorList>
            <person name="Schachtman D."/>
        </authorList>
    </citation>
    <scope>NUCLEOTIDE SEQUENCE</scope>
    <source>
        <strain evidence="1">DS1061</strain>
    </source>
</reference>
<evidence type="ECO:0000313" key="1">
    <source>
        <dbReference type="EMBL" id="MDP9651569.1"/>
    </source>
</evidence>
<comment type="caution">
    <text evidence="1">The sequence shown here is derived from an EMBL/GenBank/DDBJ whole genome shotgun (WGS) entry which is preliminary data.</text>
</comment>